<dbReference type="PROSITE" id="PS50850">
    <property type="entry name" value="MFS"/>
    <property type="match status" value="1"/>
</dbReference>
<comment type="subcellular location">
    <subcellularLocation>
        <location evidence="1">Membrane</location>
        <topology evidence="1">Multi-pass membrane protein</topology>
    </subcellularLocation>
</comment>
<dbReference type="InterPro" id="IPR044770">
    <property type="entry name" value="MFS_spinster-like"/>
</dbReference>
<dbReference type="PANTHER" id="PTHR23505">
    <property type="entry name" value="SPINSTER"/>
    <property type="match status" value="1"/>
</dbReference>
<evidence type="ECO:0000259" key="8">
    <source>
        <dbReference type="PROSITE" id="PS50850"/>
    </source>
</evidence>
<dbReference type="Pfam" id="PF07690">
    <property type="entry name" value="MFS_1"/>
    <property type="match status" value="1"/>
</dbReference>
<feature type="transmembrane region" description="Helical" evidence="7">
    <location>
        <begin position="87"/>
        <end position="108"/>
    </location>
</feature>
<dbReference type="InterPro" id="IPR011701">
    <property type="entry name" value="MFS"/>
</dbReference>
<feature type="transmembrane region" description="Helical" evidence="7">
    <location>
        <begin position="402"/>
        <end position="422"/>
    </location>
</feature>
<feature type="domain" description="Major facilitator superfamily (MFS) profile" evidence="8">
    <location>
        <begin position="49"/>
        <end position="462"/>
    </location>
</feature>
<feature type="region of interest" description="Disordered" evidence="6">
    <location>
        <begin position="1"/>
        <end position="26"/>
    </location>
</feature>
<evidence type="ECO:0000256" key="1">
    <source>
        <dbReference type="ARBA" id="ARBA00004141"/>
    </source>
</evidence>
<dbReference type="EMBL" id="NEVJ01000002">
    <property type="protein sequence ID" value="OZI23815.1"/>
    <property type="molecule type" value="Genomic_DNA"/>
</dbReference>
<feature type="transmembrane region" description="Helical" evidence="7">
    <location>
        <begin position="341"/>
        <end position="363"/>
    </location>
</feature>
<feature type="transmembrane region" description="Helical" evidence="7">
    <location>
        <begin position="369"/>
        <end position="390"/>
    </location>
</feature>
<feature type="transmembrane region" description="Helical" evidence="7">
    <location>
        <begin position="48"/>
        <end position="67"/>
    </location>
</feature>
<dbReference type="SUPFAM" id="SSF103473">
    <property type="entry name" value="MFS general substrate transporter"/>
    <property type="match status" value="1"/>
</dbReference>
<keyword evidence="5 7" id="KW-0472">Membrane</keyword>
<feature type="transmembrane region" description="Helical" evidence="7">
    <location>
        <begin position="434"/>
        <end position="456"/>
    </location>
</feature>
<comment type="caution">
    <text evidence="9">The sequence shown here is derived from an EMBL/GenBank/DDBJ whole genome shotgun (WGS) entry which is preliminary data.</text>
</comment>
<feature type="transmembrane region" description="Helical" evidence="7">
    <location>
        <begin position="141"/>
        <end position="166"/>
    </location>
</feature>
<evidence type="ECO:0000256" key="6">
    <source>
        <dbReference type="SAM" id="MobiDB-lite"/>
    </source>
</evidence>
<evidence type="ECO:0000256" key="7">
    <source>
        <dbReference type="SAM" id="Phobius"/>
    </source>
</evidence>
<evidence type="ECO:0000313" key="9">
    <source>
        <dbReference type="EMBL" id="OZI23815.1"/>
    </source>
</evidence>
<keyword evidence="3 7" id="KW-0812">Transmembrane</keyword>
<feature type="transmembrane region" description="Helical" evidence="7">
    <location>
        <begin position="311"/>
        <end position="329"/>
    </location>
</feature>
<accession>A0A261RFT0</accession>
<dbReference type="PANTHER" id="PTHR23505:SF79">
    <property type="entry name" value="PROTEIN SPINSTER"/>
    <property type="match status" value="1"/>
</dbReference>
<keyword evidence="10" id="KW-1185">Reference proteome</keyword>
<evidence type="ECO:0000313" key="10">
    <source>
        <dbReference type="Proteomes" id="UP000216857"/>
    </source>
</evidence>
<evidence type="ECO:0000256" key="3">
    <source>
        <dbReference type="ARBA" id="ARBA00022692"/>
    </source>
</evidence>
<dbReference type="InterPro" id="IPR036259">
    <property type="entry name" value="MFS_trans_sf"/>
</dbReference>
<sequence>MNNRDTTADTAATSPPQAHATAPAQVPEAGAGALPGPTAEAGSISHGYIVGMFFLCFVFSYIDRQVVSILVQPLKANLALSDTQIGLLQGIAFTLCYATAGVFVARMVDRSNRVMLSAACVAIWAISTAMCGTATSFGELLVWRAGTAIAEAALSPAALSIFSDLFPPRKVARASSTFMLGPYVGGGVALLGGGALLGAMDAPNAAAWLARHDLHAWQMVFFVLGLPGLVLAALVALTIKEPPRRGVTQGTAAPPLTEVLRELFVRNRFCLPYFFGYVALILLFYSHSAWFPTMIIRRFGLSASEVGKLAGPIYMLGGMAGVVSASFLVGKVSDTAALRKVLRIAAWAATLLIPVACVAPLAPSLALTLALYGLCAYAASIVMALAPVPLQIAIPNRMRGRSLALLVFMTNAISGGLGPYAVGGINEWLADPRTGLATALAIVGTVAAAFSALLYWMAARRAAAVESVIVRTDGVAAGRAAL</sequence>
<gene>
    <name evidence="9" type="ORF">CAL26_10385</name>
</gene>
<dbReference type="RefSeq" id="WP_094846776.1">
    <property type="nucleotide sequence ID" value="NZ_NEVJ01000002.1"/>
</dbReference>
<feature type="transmembrane region" description="Helical" evidence="7">
    <location>
        <begin position="115"/>
        <end position="135"/>
    </location>
</feature>
<organism evidence="9 10">
    <name type="scientific">Bordetella genomosp. 9</name>
    <dbReference type="NCBI Taxonomy" id="1416803"/>
    <lineage>
        <taxon>Bacteria</taxon>
        <taxon>Pseudomonadati</taxon>
        <taxon>Pseudomonadota</taxon>
        <taxon>Betaproteobacteria</taxon>
        <taxon>Burkholderiales</taxon>
        <taxon>Alcaligenaceae</taxon>
        <taxon>Bordetella</taxon>
    </lineage>
</organism>
<dbReference type="InterPro" id="IPR020846">
    <property type="entry name" value="MFS_dom"/>
</dbReference>
<dbReference type="GO" id="GO:0016020">
    <property type="term" value="C:membrane"/>
    <property type="evidence" value="ECO:0007669"/>
    <property type="project" value="UniProtKB-SubCell"/>
</dbReference>
<feature type="transmembrane region" description="Helical" evidence="7">
    <location>
        <begin position="270"/>
        <end position="291"/>
    </location>
</feature>
<keyword evidence="4 7" id="KW-1133">Transmembrane helix</keyword>
<dbReference type="OrthoDB" id="6057322at2"/>
<keyword evidence="2" id="KW-0813">Transport</keyword>
<evidence type="ECO:0000256" key="2">
    <source>
        <dbReference type="ARBA" id="ARBA00022448"/>
    </source>
</evidence>
<feature type="transmembrane region" description="Helical" evidence="7">
    <location>
        <begin position="178"/>
        <end position="199"/>
    </location>
</feature>
<name>A0A261RFT0_9BORD</name>
<dbReference type="AlphaFoldDB" id="A0A261RFT0"/>
<evidence type="ECO:0000256" key="5">
    <source>
        <dbReference type="ARBA" id="ARBA00023136"/>
    </source>
</evidence>
<dbReference type="Proteomes" id="UP000216857">
    <property type="component" value="Unassembled WGS sequence"/>
</dbReference>
<proteinExistence type="predicted"/>
<dbReference type="GO" id="GO:0022857">
    <property type="term" value="F:transmembrane transporter activity"/>
    <property type="evidence" value="ECO:0007669"/>
    <property type="project" value="InterPro"/>
</dbReference>
<protein>
    <submittedName>
        <fullName evidence="9">MFS transporter</fullName>
    </submittedName>
</protein>
<evidence type="ECO:0000256" key="4">
    <source>
        <dbReference type="ARBA" id="ARBA00022989"/>
    </source>
</evidence>
<dbReference type="Gene3D" id="1.20.1250.20">
    <property type="entry name" value="MFS general substrate transporter like domains"/>
    <property type="match status" value="1"/>
</dbReference>
<feature type="transmembrane region" description="Helical" evidence="7">
    <location>
        <begin position="219"/>
        <end position="239"/>
    </location>
</feature>
<reference evidence="9" key="1">
    <citation type="submission" date="2017-05" db="EMBL/GenBank/DDBJ databases">
        <title>Complete and WGS of Bordetella genogroups.</title>
        <authorList>
            <person name="Spilker T."/>
            <person name="Lipuma J."/>
        </authorList>
    </citation>
    <scope>NUCLEOTIDE SEQUENCE</scope>
    <source>
        <strain evidence="9">AU21707</strain>
    </source>
</reference>